<organism evidence="2 3">
    <name type="scientific">Desulfoplanes formicivorans</name>
    <dbReference type="NCBI Taxonomy" id="1592317"/>
    <lineage>
        <taxon>Bacteria</taxon>
        <taxon>Pseudomonadati</taxon>
        <taxon>Thermodesulfobacteriota</taxon>
        <taxon>Desulfovibrionia</taxon>
        <taxon>Desulfovibrionales</taxon>
        <taxon>Desulfoplanaceae</taxon>
        <taxon>Desulfoplanes</taxon>
    </lineage>
</organism>
<dbReference type="STRING" id="1592317.DPF_0936"/>
<dbReference type="SUPFAM" id="SSF109604">
    <property type="entry name" value="HD-domain/PDEase-like"/>
    <property type="match status" value="1"/>
</dbReference>
<dbReference type="EMBL" id="BDFE01000009">
    <property type="protein sequence ID" value="GAU08233.1"/>
    <property type="molecule type" value="Genomic_DNA"/>
</dbReference>
<protein>
    <recommendedName>
        <fullName evidence="1">HD domain-containing protein</fullName>
    </recommendedName>
</protein>
<evidence type="ECO:0000259" key="1">
    <source>
        <dbReference type="Pfam" id="PF01966"/>
    </source>
</evidence>
<dbReference type="InterPro" id="IPR006674">
    <property type="entry name" value="HD_domain"/>
</dbReference>
<feature type="domain" description="HD" evidence="1">
    <location>
        <begin position="49"/>
        <end position="137"/>
    </location>
</feature>
<sequence>MASNDSITFYRDFQKFYQASKTFFFTNPLVGRCKRDVLAYLHEDQDHCIQHAKQVAIDAGTLMLVEGRGWDPAQMRQWSLLAQIAGLLHDIHAPQSDHARTGAHVARTIIASYPLEEEEQEAIVFAVRHHEKPLSTTQTPCVCHWVSNALHDADKFHWSLDWMPTPLGETRPETRPWADQNTCCKVPADMETIRAMASTFRTRTGQQYGPQFINAGLATGEHLHQRPNDHILP</sequence>
<keyword evidence="3" id="KW-1185">Reference proteome</keyword>
<dbReference type="AlphaFoldDB" id="A0A194AFX5"/>
<proteinExistence type="predicted"/>
<evidence type="ECO:0000313" key="2">
    <source>
        <dbReference type="EMBL" id="GAU08233.1"/>
    </source>
</evidence>
<reference evidence="3" key="1">
    <citation type="submission" date="2016-06" db="EMBL/GenBank/DDBJ databases">
        <title>Draft genome sequence of Desulfoplanes formicivorans strain Pf12B.</title>
        <authorList>
            <person name="Watanabe M."/>
            <person name="Kojima H."/>
            <person name="Fukui M."/>
        </authorList>
    </citation>
    <scope>NUCLEOTIDE SEQUENCE [LARGE SCALE GENOMIC DNA]</scope>
    <source>
        <strain evidence="3">Pf12B</strain>
    </source>
</reference>
<comment type="caution">
    <text evidence="2">The sequence shown here is derived from an EMBL/GenBank/DDBJ whole genome shotgun (WGS) entry which is preliminary data.</text>
</comment>
<gene>
    <name evidence="2" type="ORF">DPF_0936</name>
</gene>
<accession>A0A194AFX5</accession>
<dbReference type="Proteomes" id="UP000095200">
    <property type="component" value="Unassembled WGS sequence"/>
</dbReference>
<name>A0A194AFX5_9BACT</name>
<evidence type="ECO:0000313" key="3">
    <source>
        <dbReference type="Proteomes" id="UP000095200"/>
    </source>
</evidence>
<dbReference type="Pfam" id="PF01966">
    <property type="entry name" value="HD"/>
    <property type="match status" value="1"/>
</dbReference>
<dbReference type="Gene3D" id="1.10.3210.10">
    <property type="entry name" value="Hypothetical protein af1432"/>
    <property type="match status" value="1"/>
</dbReference>